<dbReference type="EMBL" id="AAPJ01000001">
    <property type="protein sequence ID" value="EAS50964.1"/>
    <property type="molecule type" value="Genomic_DNA"/>
</dbReference>
<feature type="compositionally biased region" description="Basic and acidic residues" evidence="1">
    <location>
        <begin position="142"/>
        <end position="168"/>
    </location>
</feature>
<sequence length="210" mass="23235">MLNLNAIPLAARCASRNRSWGKRIRLRRGRIPDVHACDQGMAGRRNKADKSPGRSGSRRTLGGGAGLSGQIRRKDRIGQIAADRHGVGRPDGLRHGRQAVRRTVTSAGGLVIMGFHGRMVAIVRMSGFAGHIRLGDLRHGEGLRRHDGRFRPDRPDGCEQHAQHDRESSQQPSRRASMGSVKHHRAVDIMNSTRRPFSDPCPHGTRLARR</sequence>
<keyword evidence="3" id="KW-1185">Reference proteome</keyword>
<dbReference type="BioCyc" id="AURANTIMONAS:SI859A1_01769-MONOMER"/>
<protein>
    <submittedName>
        <fullName evidence="2">Uncharacterized protein</fullName>
    </submittedName>
</protein>
<evidence type="ECO:0000313" key="3">
    <source>
        <dbReference type="Proteomes" id="UP000000321"/>
    </source>
</evidence>
<accession>Q1YNR7</accession>
<organism evidence="2 3">
    <name type="scientific">Aurantimonas manganoxydans (strain ATCC BAA-1229 / DSM 21871 / SI85-9A1)</name>
    <dbReference type="NCBI Taxonomy" id="287752"/>
    <lineage>
        <taxon>Bacteria</taxon>
        <taxon>Pseudomonadati</taxon>
        <taxon>Pseudomonadota</taxon>
        <taxon>Alphaproteobacteria</taxon>
        <taxon>Hyphomicrobiales</taxon>
        <taxon>Aurantimonadaceae</taxon>
        <taxon>Aurantimonas</taxon>
    </lineage>
</organism>
<dbReference type="AlphaFoldDB" id="Q1YNR7"/>
<feature type="region of interest" description="Disordered" evidence="1">
    <location>
        <begin position="142"/>
        <end position="210"/>
    </location>
</feature>
<evidence type="ECO:0000313" key="2">
    <source>
        <dbReference type="EMBL" id="EAS50964.1"/>
    </source>
</evidence>
<evidence type="ECO:0000256" key="1">
    <source>
        <dbReference type="SAM" id="MobiDB-lite"/>
    </source>
</evidence>
<proteinExistence type="predicted"/>
<gene>
    <name evidence="2" type="ORF">SI859A1_01769</name>
</gene>
<dbReference type="HOGENOM" id="CLU_113687_0_0_5"/>
<feature type="region of interest" description="Disordered" evidence="1">
    <location>
        <begin position="38"/>
        <end position="69"/>
    </location>
</feature>
<comment type="caution">
    <text evidence="2">The sequence shown here is derived from an EMBL/GenBank/DDBJ whole genome shotgun (WGS) entry which is preliminary data.</text>
</comment>
<dbReference type="Proteomes" id="UP000000321">
    <property type="component" value="Unassembled WGS sequence"/>
</dbReference>
<reference evidence="2 3" key="1">
    <citation type="journal article" date="2008" name="Appl. Environ. Microbiol.">
        <title>Genomic insights into Mn(II) oxidation by the marine alphaproteobacterium Aurantimonas sp. strain SI85-9A1.</title>
        <authorList>
            <person name="Dick G.J."/>
            <person name="Podell S."/>
            <person name="Johnson H.A."/>
            <person name="Rivera-Espinoza Y."/>
            <person name="Bernier-Latmani R."/>
            <person name="McCarthy J.K."/>
            <person name="Torpey J.W."/>
            <person name="Clement B.G."/>
            <person name="Gaasterland T."/>
            <person name="Tebo B.M."/>
        </authorList>
    </citation>
    <scope>NUCLEOTIDE SEQUENCE [LARGE SCALE GENOMIC DNA]</scope>
    <source>
        <strain evidence="2 3">SI85-9A1</strain>
    </source>
</reference>
<name>Q1YNR7_AURMS</name>